<accession>A0AAV9H104</accession>
<sequence length="222" mass="25428">MLAVQQAPVFHHQQSTHFQDYQQPAIYYQPQRMPSQKVSTWAKRASWGSLFKSVCTIISLHLLGAVPGSNPSQSPKHEKFGLSIRCGPCYDKFKKWMADGAHSARKPQPCCLDSECVAQRPRNAYRYLEPGAEFPVPKFRGGSEMHRETLYLTLCDKRHFFSPKVEAVKEVLRRHRFNTYAADYLDVEAAPPVDAGKLKEELDAIEAVYGPTSLWEREEWQL</sequence>
<comment type="caution">
    <text evidence="1">The sequence shown here is derived from an EMBL/GenBank/DDBJ whole genome shotgun (WGS) entry which is preliminary data.</text>
</comment>
<dbReference type="AlphaFoldDB" id="A0AAV9H104"/>
<name>A0AAV9H104_9PEZI</name>
<evidence type="ECO:0000313" key="1">
    <source>
        <dbReference type="EMBL" id="KAK4452556.1"/>
    </source>
</evidence>
<keyword evidence="2" id="KW-1185">Reference proteome</keyword>
<proteinExistence type="predicted"/>
<protein>
    <submittedName>
        <fullName evidence="1">Uncharacterized protein</fullName>
    </submittedName>
</protein>
<reference evidence="1" key="1">
    <citation type="journal article" date="2023" name="Mol. Phylogenet. Evol.">
        <title>Genome-scale phylogeny and comparative genomics of the fungal order Sordariales.</title>
        <authorList>
            <person name="Hensen N."/>
            <person name="Bonometti L."/>
            <person name="Westerberg I."/>
            <person name="Brannstrom I.O."/>
            <person name="Guillou S."/>
            <person name="Cros-Aarteil S."/>
            <person name="Calhoun S."/>
            <person name="Haridas S."/>
            <person name="Kuo A."/>
            <person name="Mondo S."/>
            <person name="Pangilinan J."/>
            <person name="Riley R."/>
            <person name="LaButti K."/>
            <person name="Andreopoulos B."/>
            <person name="Lipzen A."/>
            <person name="Chen C."/>
            <person name="Yan M."/>
            <person name="Daum C."/>
            <person name="Ng V."/>
            <person name="Clum A."/>
            <person name="Steindorff A."/>
            <person name="Ohm R.A."/>
            <person name="Martin F."/>
            <person name="Silar P."/>
            <person name="Natvig D.O."/>
            <person name="Lalanne C."/>
            <person name="Gautier V."/>
            <person name="Ament-Velasquez S.L."/>
            <person name="Kruys A."/>
            <person name="Hutchinson M.I."/>
            <person name="Powell A.J."/>
            <person name="Barry K."/>
            <person name="Miller A.N."/>
            <person name="Grigoriev I.V."/>
            <person name="Debuchy R."/>
            <person name="Gladieux P."/>
            <person name="Hiltunen Thoren M."/>
            <person name="Johannesson H."/>
        </authorList>
    </citation>
    <scope>NUCLEOTIDE SEQUENCE</scope>
    <source>
        <strain evidence="1">PSN243</strain>
    </source>
</reference>
<gene>
    <name evidence="1" type="ORF">QBC34DRAFT_397815</name>
</gene>
<organism evidence="1 2">
    <name type="scientific">Podospora aff. communis PSN243</name>
    <dbReference type="NCBI Taxonomy" id="3040156"/>
    <lineage>
        <taxon>Eukaryota</taxon>
        <taxon>Fungi</taxon>
        <taxon>Dikarya</taxon>
        <taxon>Ascomycota</taxon>
        <taxon>Pezizomycotina</taxon>
        <taxon>Sordariomycetes</taxon>
        <taxon>Sordariomycetidae</taxon>
        <taxon>Sordariales</taxon>
        <taxon>Podosporaceae</taxon>
        <taxon>Podospora</taxon>
    </lineage>
</organism>
<evidence type="ECO:0000313" key="2">
    <source>
        <dbReference type="Proteomes" id="UP001321760"/>
    </source>
</evidence>
<dbReference type="EMBL" id="MU865923">
    <property type="protein sequence ID" value="KAK4452556.1"/>
    <property type="molecule type" value="Genomic_DNA"/>
</dbReference>
<dbReference type="Proteomes" id="UP001321760">
    <property type="component" value="Unassembled WGS sequence"/>
</dbReference>
<reference evidence="1" key="2">
    <citation type="submission" date="2023-05" db="EMBL/GenBank/DDBJ databases">
        <authorList>
            <consortium name="Lawrence Berkeley National Laboratory"/>
            <person name="Steindorff A."/>
            <person name="Hensen N."/>
            <person name="Bonometti L."/>
            <person name="Westerberg I."/>
            <person name="Brannstrom I.O."/>
            <person name="Guillou S."/>
            <person name="Cros-Aarteil S."/>
            <person name="Calhoun S."/>
            <person name="Haridas S."/>
            <person name="Kuo A."/>
            <person name="Mondo S."/>
            <person name="Pangilinan J."/>
            <person name="Riley R."/>
            <person name="Labutti K."/>
            <person name="Andreopoulos B."/>
            <person name="Lipzen A."/>
            <person name="Chen C."/>
            <person name="Yanf M."/>
            <person name="Daum C."/>
            <person name="Ng V."/>
            <person name="Clum A."/>
            <person name="Ohm R."/>
            <person name="Martin F."/>
            <person name="Silar P."/>
            <person name="Natvig D."/>
            <person name="Lalanne C."/>
            <person name="Gautier V."/>
            <person name="Ament-Velasquez S.L."/>
            <person name="Kruys A."/>
            <person name="Hutchinson M.I."/>
            <person name="Powell A.J."/>
            <person name="Barry K."/>
            <person name="Miller A.N."/>
            <person name="Grigoriev I.V."/>
            <person name="Debuchy R."/>
            <person name="Gladieux P."/>
            <person name="Thoren M.H."/>
            <person name="Johannesson H."/>
        </authorList>
    </citation>
    <scope>NUCLEOTIDE SEQUENCE</scope>
    <source>
        <strain evidence="1">PSN243</strain>
    </source>
</reference>